<proteinExistence type="predicted"/>
<name>A0A4Q7YT91_9BACT</name>
<feature type="signal peptide" evidence="1">
    <location>
        <begin position="1"/>
        <end position="20"/>
    </location>
</feature>
<dbReference type="PANTHER" id="PTHR45588:SF1">
    <property type="entry name" value="WW DOMAIN-CONTAINING PROTEIN"/>
    <property type="match status" value="1"/>
</dbReference>
<comment type="caution">
    <text evidence="2">The sequence shown here is derived from an EMBL/GenBank/DDBJ whole genome shotgun (WGS) entry which is preliminary data.</text>
</comment>
<evidence type="ECO:0000313" key="2">
    <source>
        <dbReference type="EMBL" id="RZU40967.1"/>
    </source>
</evidence>
<reference evidence="2 3" key="1">
    <citation type="submission" date="2019-02" db="EMBL/GenBank/DDBJ databases">
        <title>Genomic Encyclopedia of Archaeal and Bacterial Type Strains, Phase II (KMG-II): from individual species to whole genera.</title>
        <authorList>
            <person name="Goeker M."/>
        </authorList>
    </citation>
    <scope>NUCLEOTIDE SEQUENCE [LARGE SCALE GENOMIC DNA]</scope>
    <source>
        <strain evidence="2 3">DSM 18101</strain>
    </source>
</reference>
<dbReference type="SUPFAM" id="SSF48452">
    <property type="entry name" value="TPR-like"/>
    <property type="match status" value="1"/>
</dbReference>
<dbReference type="PANTHER" id="PTHR45588">
    <property type="entry name" value="TPR DOMAIN-CONTAINING PROTEIN"/>
    <property type="match status" value="1"/>
</dbReference>
<dbReference type="Proteomes" id="UP000292958">
    <property type="component" value="Unassembled WGS sequence"/>
</dbReference>
<feature type="chain" id="PRO_5020792341" description="Tetratricopeptide repeat protein" evidence="1">
    <location>
        <begin position="21"/>
        <end position="496"/>
    </location>
</feature>
<organism evidence="2 3">
    <name type="scientific">Edaphobacter modestus</name>
    <dbReference type="NCBI Taxonomy" id="388466"/>
    <lineage>
        <taxon>Bacteria</taxon>
        <taxon>Pseudomonadati</taxon>
        <taxon>Acidobacteriota</taxon>
        <taxon>Terriglobia</taxon>
        <taxon>Terriglobales</taxon>
        <taxon>Acidobacteriaceae</taxon>
        <taxon>Edaphobacter</taxon>
    </lineage>
</organism>
<dbReference type="OrthoDB" id="9778494at2"/>
<evidence type="ECO:0000256" key="1">
    <source>
        <dbReference type="SAM" id="SignalP"/>
    </source>
</evidence>
<protein>
    <recommendedName>
        <fullName evidence="4">Tetratricopeptide repeat protein</fullName>
    </recommendedName>
</protein>
<dbReference type="AlphaFoldDB" id="A0A4Q7YT91"/>
<dbReference type="InterPro" id="IPR011990">
    <property type="entry name" value="TPR-like_helical_dom_sf"/>
</dbReference>
<accession>A0A4Q7YT91</accession>
<evidence type="ECO:0008006" key="4">
    <source>
        <dbReference type="Google" id="ProtNLM"/>
    </source>
</evidence>
<sequence length="496" mass="54521">MSHLRRIFLTLLLLPAFSAAQETHNHPAPEKLGTVSFPISCKPAVQQQFDRGVALLHSFAYADARNAFQDVATLDPQCAIAHWGSAMTYFHQLWEPPIPPATLTAAQQQIQLAQQIKTASERERQFIDSLALVYRDAATIPFHTRALNYEHAMRDVASTNPTDVEAQVFYALALLATASPTDKTHANQKKAAALLEPLDRAYPQHPGIPHYLIHAYDNAELAPQGLEAAKAYAQIAPSAPHALHMPSHIFTRLGLWDDSIASNLAAREAAHQQGDTGEELHTMDYLVYAYLQSGRDKDAAQVVQQLKNEPRLNEGDFKIAYASTAMPIRLLVERNQWSNAAAIVPPAGAPPQVIAIALWARGLGLARTGHSTEVRLEIDKLQQIQQQLRTSGRDYWATQVAILKHEVMAWSAHAEKRPEEAATLMRRAADEEDAVEKLPVTPGPILPAREQLGSLLLEQNQPSLALKEFQTALANAPGRYGARQGGARAAELSSQN</sequence>
<dbReference type="RefSeq" id="WP_130418962.1">
    <property type="nucleotide sequence ID" value="NZ_SHKW01000001.1"/>
</dbReference>
<dbReference type="EMBL" id="SHKW01000001">
    <property type="protein sequence ID" value="RZU40967.1"/>
    <property type="molecule type" value="Genomic_DNA"/>
</dbReference>
<gene>
    <name evidence="2" type="ORF">BDD14_2458</name>
</gene>
<keyword evidence="1" id="KW-0732">Signal</keyword>
<keyword evidence="3" id="KW-1185">Reference proteome</keyword>
<dbReference type="Gene3D" id="1.25.40.10">
    <property type="entry name" value="Tetratricopeptide repeat domain"/>
    <property type="match status" value="2"/>
</dbReference>
<evidence type="ECO:0000313" key="3">
    <source>
        <dbReference type="Proteomes" id="UP000292958"/>
    </source>
</evidence>